<dbReference type="AlphaFoldDB" id="A0A1D2VK22"/>
<dbReference type="FunFam" id="2.40.240.10:FF:000015">
    <property type="entry name" value="Glutaminyl-tRNA synthetase"/>
    <property type="match status" value="1"/>
</dbReference>
<gene>
    <name evidence="17" type="ORF">ASCRUDRAFT_33713</name>
</gene>
<evidence type="ECO:0000259" key="14">
    <source>
        <dbReference type="Pfam" id="PF04557"/>
    </source>
</evidence>
<dbReference type="InterPro" id="IPR020059">
    <property type="entry name" value="Glu/Gln-tRNA-synth_Ib_codon-bd"/>
</dbReference>
<dbReference type="Gene3D" id="2.40.240.10">
    <property type="entry name" value="Ribosomal Protein L25, Chain P"/>
    <property type="match status" value="2"/>
</dbReference>
<organism evidence="17 18">
    <name type="scientific">Ascoidea rubescens DSM 1968</name>
    <dbReference type="NCBI Taxonomy" id="1344418"/>
    <lineage>
        <taxon>Eukaryota</taxon>
        <taxon>Fungi</taxon>
        <taxon>Dikarya</taxon>
        <taxon>Ascomycota</taxon>
        <taxon>Saccharomycotina</taxon>
        <taxon>Saccharomycetes</taxon>
        <taxon>Ascoideaceae</taxon>
        <taxon>Ascoidea</taxon>
    </lineage>
</organism>
<dbReference type="GO" id="GO:0005829">
    <property type="term" value="C:cytosol"/>
    <property type="evidence" value="ECO:0007669"/>
    <property type="project" value="EnsemblFungi"/>
</dbReference>
<evidence type="ECO:0000256" key="6">
    <source>
        <dbReference type="ARBA" id="ARBA00022917"/>
    </source>
</evidence>
<keyword evidence="5 10" id="KW-0067">ATP-binding</keyword>
<evidence type="ECO:0000256" key="10">
    <source>
        <dbReference type="RuleBase" id="RU363037"/>
    </source>
</evidence>
<dbReference type="InterPro" id="IPR001412">
    <property type="entry name" value="aa-tRNA-synth_I_CS"/>
</dbReference>
<dbReference type="RefSeq" id="XP_020048246.1">
    <property type="nucleotide sequence ID" value="XM_020190455.1"/>
</dbReference>
<dbReference type="FunFam" id="3.40.50.620:FF:000183">
    <property type="entry name" value="Glutaminyl-tRNA synthetase"/>
    <property type="match status" value="1"/>
</dbReference>
<dbReference type="InterPro" id="IPR007639">
    <property type="entry name" value="Gln-tRNA-synth_Ib_RNA-bd_N"/>
</dbReference>
<keyword evidence="18" id="KW-1185">Reference proteome</keyword>
<feature type="compositionally biased region" description="Low complexity" evidence="11">
    <location>
        <begin position="188"/>
        <end position="201"/>
    </location>
</feature>
<dbReference type="CDD" id="cd00807">
    <property type="entry name" value="GlnRS_core"/>
    <property type="match status" value="1"/>
</dbReference>
<dbReference type="STRING" id="1344418.A0A1D2VK22"/>
<keyword evidence="4 10" id="KW-0547">Nucleotide-binding</keyword>
<dbReference type="GeneID" id="30964091"/>
<dbReference type="PROSITE" id="PS00178">
    <property type="entry name" value="AA_TRNA_LIGASE_I"/>
    <property type="match status" value="1"/>
</dbReference>
<dbReference type="FunFam" id="1.10.10.2420:FF:000001">
    <property type="entry name" value="Glutamine--tRNA ligase cytoplasmic"/>
    <property type="match status" value="1"/>
</dbReference>
<evidence type="ECO:0000259" key="13">
    <source>
        <dbReference type="Pfam" id="PF03950"/>
    </source>
</evidence>
<dbReference type="SUPFAM" id="SSF50715">
    <property type="entry name" value="Ribosomal protein L25-like"/>
    <property type="match status" value="1"/>
</dbReference>
<evidence type="ECO:0000256" key="11">
    <source>
        <dbReference type="SAM" id="MobiDB-lite"/>
    </source>
</evidence>
<dbReference type="Pfam" id="PF04557">
    <property type="entry name" value="tRNA_synt_1c_R2"/>
    <property type="match status" value="1"/>
</dbReference>
<dbReference type="InterPro" id="IPR014729">
    <property type="entry name" value="Rossmann-like_a/b/a_fold"/>
</dbReference>
<dbReference type="GO" id="GO:0005739">
    <property type="term" value="C:mitochondrion"/>
    <property type="evidence" value="ECO:0007669"/>
    <property type="project" value="EnsemblFungi"/>
</dbReference>
<dbReference type="PANTHER" id="PTHR43097">
    <property type="entry name" value="GLUTAMINE-TRNA LIGASE"/>
    <property type="match status" value="1"/>
</dbReference>
<dbReference type="PANTHER" id="PTHR43097:SF4">
    <property type="entry name" value="GLUTAMINE--TRNA LIGASE"/>
    <property type="match status" value="1"/>
</dbReference>
<evidence type="ECO:0000256" key="1">
    <source>
        <dbReference type="ARBA" id="ARBA00005594"/>
    </source>
</evidence>
<dbReference type="FunFam" id="1.10.1160.10:FF:000001">
    <property type="entry name" value="Glutamine--tRNA ligase"/>
    <property type="match status" value="1"/>
</dbReference>
<evidence type="ECO:0000313" key="17">
    <source>
        <dbReference type="EMBL" id="ODV61939.1"/>
    </source>
</evidence>
<dbReference type="Pfam" id="PF03950">
    <property type="entry name" value="tRNA-synt_1c_C"/>
    <property type="match status" value="1"/>
</dbReference>
<evidence type="ECO:0000313" key="18">
    <source>
        <dbReference type="Proteomes" id="UP000095038"/>
    </source>
</evidence>
<keyword evidence="6 10" id="KW-0648">Protein biosynthesis</keyword>
<dbReference type="GO" id="GO:0005524">
    <property type="term" value="F:ATP binding"/>
    <property type="evidence" value="ECO:0007669"/>
    <property type="project" value="UniProtKB-KW"/>
</dbReference>
<dbReference type="Gene3D" id="3.40.50.620">
    <property type="entry name" value="HUPs"/>
    <property type="match status" value="1"/>
</dbReference>
<protein>
    <recommendedName>
        <fullName evidence="2">glutamine--tRNA ligase</fullName>
        <ecNumber evidence="2">6.1.1.18</ecNumber>
    </recommendedName>
    <alternativeName>
        <fullName evidence="8">Glutaminyl-tRNA synthetase</fullName>
    </alternativeName>
</protein>
<dbReference type="EC" id="6.1.1.18" evidence="2"/>
<dbReference type="InterPro" id="IPR007638">
    <property type="entry name" value="Gln-tRNA-synth_Ib_RNA-bd_2"/>
</dbReference>
<dbReference type="InParanoid" id="A0A1D2VK22"/>
<name>A0A1D2VK22_9ASCO</name>
<dbReference type="InterPro" id="IPR050132">
    <property type="entry name" value="Gln/Glu-tRNA_Ligase"/>
</dbReference>
<dbReference type="Pfam" id="PF20974">
    <property type="entry name" value="tRNA-synt_1c_C2"/>
    <property type="match status" value="1"/>
</dbReference>
<dbReference type="InterPro" id="IPR042558">
    <property type="entry name" value="Gln-tRNA-synth_Ib_RNA-bd_N_1"/>
</dbReference>
<dbReference type="Gene3D" id="1.10.10.2420">
    <property type="match status" value="1"/>
</dbReference>
<dbReference type="Gene3D" id="1.10.8.1290">
    <property type="entry name" value="Glutaminyl-tRNA synthetase, non-specific RNA binding region part 1, domain 1"/>
    <property type="match status" value="1"/>
</dbReference>
<dbReference type="InterPro" id="IPR000924">
    <property type="entry name" value="Glu/Gln-tRNA-synth"/>
</dbReference>
<evidence type="ECO:0000259" key="15">
    <source>
        <dbReference type="Pfam" id="PF04558"/>
    </source>
</evidence>
<dbReference type="OrthoDB" id="10250478at2759"/>
<feature type="domain" description="Glutaminyl-tRNA synthetase class Ib non-specific RNA-binding" evidence="15">
    <location>
        <begin position="5"/>
        <end position="154"/>
    </location>
</feature>
<evidence type="ECO:0000259" key="12">
    <source>
        <dbReference type="Pfam" id="PF00749"/>
    </source>
</evidence>
<dbReference type="InterPro" id="IPR011035">
    <property type="entry name" value="Ribosomal_bL25/Gln-tRNA_synth"/>
</dbReference>
<reference evidence="18" key="1">
    <citation type="submission" date="2016-05" db="EMBL/GenBank/DDBJ databases">
        <title>Comparative genomics of biotechnologically important yeasts.</title>
        <authorList>
            <consortium name="DOE Joint Genome Institute"/>
            <person name="Riley R."/>
            <person name="Haridas S."/>
            <person name="Wolfe K.H."/>
            <person name="Lopes M.R."/>
            <person name="Hittinger C.T."/>
            <person name="Goker M."/>
            <person name="Salamov A."/>
            <person name="Wisecaver J."/>
            <person name="Long T.M."/>
            <person name="Aerts A.L."/>
            <person name="Barry K."/>
            <person name="Choi C."/>
            <person name="Clum A."/>
            <person name="Coughlan A.Y."/>
            <person name="Deshpande S."/>
            <person name="Douglass A.P."/>
            <person name="Hanson S.J."/>
            <person name="Klenk H.-P."/>
            <person name="Labutti K."/>
            <person name="Lapidus A."/>
            <person name="Lindquist E."/>
            <person name="Lipzen A."/>
            <person name="Meier-Kolthoff J.P."/>
            <person name="Ohm R.A."/>
            <person name="Otillar R.P."/>
            <person name="Pangilinan J."/>
            <person name="Peng Y."/>
            <person name="Rokas A."/>
            <person name="Rosa C.A."/>
            <person name="Scheuner C."/>
            <person name="Sibirny A.A."/>
            <person name="Slot J.C."/>
            <person name="Stielow J.B."/>
            <person name="Sun H."/>
            <person name="Kurtzman C.P."/>
            <person name="Blackwell M."/>
            <person name="Grigoriev I.V."/>
            <person name="Jeffries T.W."/>
        </authorList>
    </citation>
    <scope>NUCLEOTIDE SEQUENCE [LARGE SCALE GENOMIC DNA]</scope>
    <source>
        <strain evidence="18">DSM 1968</strain>
    </source>
</reference>
<dbReference type="InterPro" id="IPR020058">
    <property type="entry name" value="Glu/Gln-tRNA-synth_Ib_cat-dom"/>
</dbReference>
<feature type="domain" description="tRNA synthetases class I (E and Q) anti-codon binding" evidence="16">
    <location>
        <begin position="683"/>
        <end position="749"/>
    </location>
</feature>
<keyword evidence="7 10" id="KW-0030">Aminoacyl-tRNA synthetase</keyword>
<dbReference type="GO" id="GO:0006425">
    <property type="term" value="P:glutaminyl-tRNA aminoacylation"/>
    <property type="evidence" value="ECO:0007669"/>
    <property type="project" value="EnsemblFungi"/>
</dbReference>
<feature type="domain" description="Glutamyl/glutaminyl-tRNA synthetase class Ib anti-codon binding" evidence="13">
    <location>
        <begin position="569"/>
        <end position="670"/>
    </location>
</feature>
<comment type="catalytic activity">
    <reaction evidence="9">
        <text>tRNA(Gln) + L-glutamine + ATP = L-glutaminyl-tRNA(Gln) + AMP + diphosphate</text>
        <dbReference type="Rhea" id="RHEA:20121"/>
        <dbReference type="Rhea" id="RHEA-COMP:9662"/>
        <dbReference type="Rhea" id="RHEA-COMP:9681"/>
        <dbReference type="ChEBI" id="CHEBI:30616"/>
        <dbReference type="ChEBI" id="CHEBI:33019"/>
        <dbReference type="ChEBI" id="CHEBI:58359"/>
        <dbReference type="ChEBI" id="CHEBI:78442"/>
        <dbReference type="ChEBI" id="CHEBI:78521"/>
        <dbReference type="ChEBI" id="CHEBI:456215"/>
        <dbReference type="EC" id="6.1.1.18"/>
    </reaction>
</comment>
<evidence type="ECO:0000256" key="2">
    <source>
        <dbReference type="ARBA" id="ARBA00012836"/>
    </source>
</evidence>
<evidence type="ECO:0000256" key="5">
    <source>
        <dbReference type="ARBA" id="ARBA00022840"/>
    </source>
</evidence>
<dbReference type="Pfam" id="PF00749">
    <property type="entry name" value="tRNA-synt_1c"/>
    <property type="match status" value="1"/>
</dbReference>
<accession>A0A1D2VK22</accession>
<dbReference type="GO" id="GO:0004819">
    <property type="term" value="F:glutamine-tRNA ligase activity"/>
    <property type="evidence" value="ECO:0007669"/>
    <property type="project" value="UniProtKB-EC"/>
</dbReference>
<dbReference type="FunFam" id="3.90.800.10:FF:000001">
    <property type="entry name" value="Glutamine--tRNA ligase"/>
    <property type="match status" value="1"/>
</dbReference>
<dbReference type="InterPro" id="IPR049437">
    <property type="entry name" value="tRNA-synt_1c_C2"/>
</dbReference>
<dbReference type="EMBL" id="KV454478">
    <property type="protein sequence ID" value="ODV61939.1"/>
    <property type="molecule type" value="Genomic_DNA"/>
</dbReference>
<feature type="domain" description="Glutaminyl-tRNA synthetase class Ib non-specific RNA-binding" evidence="14">
    <location>
        <begin position="158"/>
        <end position="246"/>
    </location>
</feature>
<dbReference type="GO" id="GO:1990825">
    <property type="term" value="F:sequence-specific mRNA binding"/>
    <property type="evidence" value="ECO:0007669"/>
    <property type="project" value="EnsemblFungi"/>
</dbReference>
<dbReference type="NCBIfam" id="TIGR00440">
    <property type="entry name" value="glnS"/>
    <property type="match status" value="1"/>
</dbReference>
<evidence type="ECO:0000256" key="7">
    <source>
        <dbReference type="ARBA" id="ARBA00023146"/>
    </source>
</evidence>
<dbReference type="InterPro" id="IPR004514">
    <property type="entry name" value="Gln-tRNA-synth"/>
</dbReference>
<dbReference type="InterPro" id="IPR020056">
    <property type="entry name" value="Rbsml_bL25/Gln-tRNA_synth_N"/>
</dbReference>
<feature type="region of interest" description="Disordered" evidence="11">
    <location>
        <begin position="177"/>
        <end position="222"/>
    </location>
</feature>
<evidence type="ECO:0000256" key="9">
    <source>
        <dbReference type="ARBA" id="ARBA00048270"/>
    </source>
</evidence>
<evidence type="ECO:0000256" key="4">
    <source>
        <dbReference type="ARBA" id="ARBA00022741"/>
    </source>
</evidence>
<dbReference type="InterPro" id="IPR042559">
    <property type="entry name" value="Gln-tRNA-synth_Ib_RNA-bd_N_2"/>
</dbReference>
<dbReference type="FunCoup" id="A0A1D2VK22">
    <property type="interactions" value="1322"/>
</dbReference>
<dbReference type="Proteomes" id="UP000095038">
    <property type="component" value="Unassembled WGS sequence"/>
</dbReference>
<dbReference type="SUPFAM" id="SSF52374">
    <property type="entry name" value="Nucleotidylyl transferase"/>
    <property type="match status" value="1"/>
</dbReference>
<feature type="domain" description="Glutamyl/glutaminyl-tRNA synthetase class Ib catalytic" evidence="12">
    <location>
        <begin position="253"/>
        <end position="565"/>
    </location>
</feature>
<sequence length="807" mass="93590">MSSIEELTLAFSNIGFDDNKTKEIVKNKKISNNLYQLITIKSHESSVNSLNSQLDSESILKLSLIVDGIYDERLKTVQQINASFEYIKSTDSPTREELDSESGVGIEVTLDDVREKVKEYIKENLDEINEKRYRFLPTIINSVKNLPSLKWANPASLKPVIDEEILKVLGPKDERDIIKKEKDKKNKQSSGKNKNSKNNKNSSKDDNKNVTNNKGPKRSMFNEGFLGDLHKVGENPQMYPELTKEHLIKTGGKVHTRFPPEPNGFLHIGHSKAIMVNFGFAKYHNGVCYLRYDDTNPEAEEEVYFKSILEMVEWLGFKPWKITYSSDYFDVLYEFAERLIENGKAYVDHSTAEEIKEQRGVVNGTVGNKRFGSKWRDRSVEENLKEFRRMRDGYYKVGEATLRMKQDLENPNPQMWDLIAYRVLNASHHRTGDKWKIYPTYDFTHCLCDMLENITHSLCTTEFYLSRESYEWLCDALKVYRPAQREYGRLNITGTIMSKRKISKLVSEKYVRGWDDPRLYTLEGIKRRGIPPGAILSFISTLGVTTSTTNIQAVRFESSIRKYLEDSTARLMMILDPIEIILENLDDKYQEKIEIPFKSGKGNEFGSREILFGNKIYIDRSDFREQDDKEFYRLTLNQSVGLIKVPYTIRVNHVEKDKERKIVRVYCHYENDLSKFKKPKTYIQWIPENEKIGSPIRVKEVRIHNQLFKSENPSSNPDGFLADINPESEEVINGAIIEPAFKTIKENSPYNIKGEVEEFNVAEKPNQPESVRFQALRVGYFCMDRDSSGRDLILNRIVSLKEDSNKK</sequence>
<feature type="compositionally biased region" description="Basic and acidic residues" evidence="11">
    <location>
        <begin position="177"/>
        <end position="186"/>
    </location>
</feature>
<evidence type="ECO:0000259" key="16">
    <source>
        <dbReference type="Pfam" id="PF20974"/>
    </source>
</evidence>
<dbReference type="FunFam" id="2.40.240.10:FF:000007">
    <property type="entry name" value="Glutamine--tRNA ligase"/>
    <property type="match status" value="1"/>
</dbReference>
<dbReference type="PRINTS" id="PR00987">
    <property type="entry name" value="TRNASYNTHGLU"/>
</dbReference>
<proteinExistence type="inferred from homology"/>
<evidence type="ECO:0000256" key="3">
    <source>
        <dbReference type="ARBA" id="ARBA00022598"/>
    </source>
</evidence>
<comment type="similarity">
    <text evidence="1 10">Belongs to the class-I aminoacyl-tRNA synthetase family.</text>
</comment>
<dbReference type="Pfam" id="PF04558">
    <property type="entry name" value="tRNA_synt_1c_R1"/>
    <property type="match status" value="1"/>
</dbReference>
<evidence type="ECO:0000256" key="8">
    <source>
        <dbReference type="ARBA" id="ARBA00030466"/>
    </source>
</evidence>
<keyword evidence="3 10" id="KW-0436">Ligase</keyword>